<keyword evidence="3" id="KW-1185">Reference proteome</keyword>
<proteinExistence type="predicted"/>
<comment type="caution">
    <text evidence="1">The sequence shown here is derived from an EMBL/GenBank/DDBJ whole genome shotgun (WGS) entry which is preliminary data.</text>
</comment>
<evidence type="ECO:0000313" key="3">
    <source>
        <dbReference type="Proteomes" id="UP001068021"/>
    </source>
</evidence>
<gene>
    <name evidence="2" type="ORF">O3H35_06040</name>
    <name evidence="1" type="ORF">O3H54_00940</name>
</gene>
<evidence type="ECO:0000313" key="1">
    <source>
        <dbReference type="EMBL" id="MCZ3364437.1"/>
    </source>
</evidence>
<dbReference type="Proteomes" id="UP001074446">
    <property type="component" value="Unassembled WGS sequence"/>
</dbReference>
<dbReference type="EMBL" id="JAPVES010000030">
    <property type="protein sequence ID" value="MCZ3372188.1"/>
    <property type="molecule type" value="Genomic_DNA"/>
</dbReference>
<dbReference type="AlphaFoldDB" id="A0A9E5DHS9"/>
<reference evidence="1" key="1">
    <citation type="submission" date="2022-12" db="EMBL/GenBank/DDBJ databases">
        <title>Reclassification of two methanogenic archaea species isolated from the Kolyma lowland permafrost.</title>
        <authorList>
            <person name="Trubitsyn V.E."/>
            <person name="Rivkina E.M."/>
            <person name="Shcherbakova V.A."/>
        </authorList>
    </citation>
    <scope>NUCLEOTIDE SEQUENCE</scope>
    <source>
        <strain evidence="1">M2</strain>
        <strain evidence="2">MK4</strain>
    </source>
</reference>
<evidence type="ECO:0000313" key="2">
    <source>
        <dbReference type="EMBL" id="MCZ3372188.1"/>
    </source>
</evidence>
<dbReference type="Proteomes" id="UP001068021">
    <property type="component" value="Unassembled WGS sequence"/>
</dbReference>
<accession>A0A9E5DHS9</accession>
<name>A0A9E5DHS9_9EURY</name>
<sequence length="111" mass="12530">MAENETKNTSEDLSPKAVDEDIFNEVNKFLKEKEQYIKDSIIGSRVMEELGEFSLDVGIKKTYLCAQESENVYSVLTKVIEKFIQAYGGTATIYPKGEQICLELITPKRGV</sequence>
<organism evidence="1 3">
    <name type="scientific">Methanobacterium veterum</name>
    <dbReference type="NCBI Taxonomy" id="408577"/>
    <lineage>
        <taxon>Archaea</taxon>
        <taxon>Methanobacteriati</taxon>
        <taxon>Methanobacteriota</taxon>
        <taxon>Methanomada group</taxon>
        <taxon>Methanobacteria</taxon>
        <taxon>Methanobacteriales</taxon>
        <taxon>Methanobacteriaceae</taxon>
        <taxon>Methanobacterium</taxon>
    </lineage>
</organism>
<protein>
    <submittedName>
        <fullName evidence="1">Uncharacterized protein</fullName>
    </submittedName>
</protein>
<dbReference type="RefSeq" id="WP_048081231.1">
    <property type="nucleotide sequence ID" value="NZ_JAPVER010000018.1"/>
</dbReference>
<dbReference type="EMBL" id="JAPVER010000018">
    <property type="protein sequence ID" value="MCZ3364437.1"/>
    <property type="molecule type" value="Genomic_DNA"/>
</dbReference>